<evidence type="ECO:0000256" key="3">
    <source>
        <dbReference type="SAM" id="SignalP"/>
    </source>
</evidence>
<keyword evidence="2" id="KW-0812">Transmembrane</keyword>
<feature type="compositionally biased region" description="Polar residues" evidence="1">
    <location>
        <begin position="44"/>
        <end position="53"/>
    </location>
</feature>
<dbReference type="Gene3D" id="3.40.190.10">
    <property type="entry name" value="Periplasmic binding protein-like II"/>
    <property type="match status" value="1"/>
</dbReference>
<feature type="region of interest" description="Disordered" evidence="1">
    <location>
        <begin position="27"/>
        <end position="55"/>
    </location>
</feature>
<gene>
    <name evidence="4" type="ORF">HDU87_006915</name>
</gene>
<organism evidence="4 5">
    <name type="scientific">Geranomyces variabilis</name>
    <dbReference type="NCBI Taxonomy" id="109894"/>
    <lineage>
        <taxon>Eukaryota</taxon>
        <taxon>Fungi</taxon>
        <taxon>Fungi incertae sedis</taxon>
        <taxon>Chytridiomycota</taxon>
        <taxon>Chytridiomycota incertae sedis</taxon>
        <taxon>Chytridiomycetes</taxon>
        <taxon>Spizellomycetales</taxon>
        <taxon>Powellomycetaceae</taxon>
        <taxon>Geranomyces</taxon>
    </lineage>
</organism>
<accession>A0AAD5XKU5</accession>
<evidence type="ECO:0000313" key="5">
    <source>
        <dbReference type="Proteomes" id="UP001212152"/>
    </source>
</evidence>
<protein>
    <submittedName>
        <fullName evidence="4">Uncharacterized protein</fullName>
    </submittedName>
</protein>
<feature type="signal peptide" evidence="3">
    <location>
        <begin position="1"/>
        <end position="21"/>
    </location>
</feature>
<evidence type="ECO:0000313" key="4">
    <source>
        <dbReference type="EMBL" id="KAJ3174799.1"/>
    </source>
</evidence>
<reference evidence="4" key="1">
    <citation type="submission" date="2020-05" db="EMBL/GenBank/DDBJ databases">
        <title>Phylogenomic resolution of chytrid fungi.</title>
        <authorList>
            <person name="Stajich J.E."/>
            <person name="Amses K."/>
            <person name="Simmons R."/>
            <person name="Seto K."/>
            <person name="Myers J."/>
            <person name="Bonds A."/>
            <person name="Quandt C.A."/>
            <person name="Barry K."/>
            <person name="Liu P."/>
            <person name="Grigoriev I."/>
            <person name="Longcore J.E."/>
            <person name="James T.Y."/>
        </authorList>
    </citation>
    <scope>NUCLEOTIDE SEQUENCE</scope>
    <source>
        <strain evidence="4">JEL0379</strain>
    </source>
</reference>
<dbReference type="EMBL" id="JADGJQ010000060">
    <property type="protein sequence ID" value="KAJ3174799.1"/>
    <property type="molecule type" value="Genomic_DNA"/>
</dbReference>
<evidence type="ECO:0000256" key="1">
    <source>
        <dbReference type="SAM" id="MobiDB-lite"/>
    </source>
</evidence>
<feature type="chain" id="PRO_5041978347" evidence="3">
    <location>
        <begin position="22"/>
        <end position="596"/>
    </location>
</feature>
<keyword evidence="2" id="KW-0472">Membrane</keyword>
<feature type="region of interest" description="Disordered" evidence="1">
    <location>
        <begin position="538"/>
        <end position="596"/>
    </location>
</feature>
<dbReference type="SUPFAM" id="SSF53850">
    <property type="entry name" value="Periplasmic binding protein-like II"/>
    <property type="match status" value="1"/>
</dbReference>
<keyword evidence="5" id="KW-1185">Reference proteome</keyword>
<proteinExistence type="predicted"/>
<keyword evidence="3" id="KW-0732">Signal</keyword>
<sequence length="596" mass="62969">MHCALFVLAVALIAQVAPGAASPIVNPRSALTTTTKPLRPAPGNRTTYANGTPRTDAATANPAYKSIASGPVSILTTHERASASDAAGLKQTQTAWAAAESISISWRTFAEGASYRDDYVAQVLDACARQDAGAFDVLWVRADVVGLLADCLEDLWAWNEAIAVEHGSVVARGGLVADRLVAIPAELSFGIMLYNRQLLERYNYEDAPETVEELESISTTILAGERVLENYALSGLAGPLAADEDFMSFASEWLAGFKAAVLNDAGNVTVATTPIANFLARVTSWLEANVLDEADVGTATADDAVARWTDKRSIFLRTTTAKIPAIIADPPSFDWGVAPFPSQLASGLGVGIAEGWFVGAYRYSANKPAAVKTAEMLASADYQRAKILADGAAMVGTYPNFLLDRAVCDRYGYVADVSLCSIYSQVSLARRPVTQAGANYEAVSAAARSSLLDILTGKTQIITALTELDSTLRGILGQPPATDLSFGIDDNVTVVRPGKKVPDQVATQLMGLFVVFAITGVVVMLLRRKQRRDLEKELIAGNPPPGQGAAGQEMQHAQPGVGASGESKGKEQAGSGGGRADEESESLIQKSDKIEI</sequence>
<feature type="transmembrane region" description="Helical" evidence="2">
    <location>
        <begin position="505"/>
        <end position="526"/>
    </location>
</feature>
<comment type="caution">
    <text evidence="4">The sequence shown here is derived from an EMBL/GenBank/DDBJ whole genome shotgun (WGS) entry which is preliminary data.</text>
</comment>
<dbReference type="AlphaFoldDB" id="A0AAD5XKU5"/>
<dbReference type="Proteomes" id="UP001212152">
    <property type="component" value="Unassembled WGS sequence"/>
</dbReference>
<keyword evidence="2" id="KW-1133">Transmembrane helix</keyword>
<name>A0AAD5XKU5_9FUNG</name>
<evidence type="ECO:0000256" key="2">
    <source>
        <dbReference type="SAM" id="Phobius"/>
    </source>
</evidence>